<sequence length="123" mass="14531">MKDTNEIIKICLNIENYIPPNRIDGVYIGNVKKLVTFVDKIMRESFYIYIVGEITNLSEFREIINIENNKYLVFVSKKLKENFYSFISENLIESFYLIDNNKNVILLIDDFPEDITISIDYVV</sequence>
<proteinExistence type="predicted"/>
<evidence type="ECO:0000313" key="2">
    <source>
        <dbReference type="EMBL" id="ROR39540.1"/>
    </source>
</evidence>
<dbReference type="RefSeq" id="WP_123352871.1">
    <property type="nucleotide sequence ID" value="NZ_CP027432.2"/>
</dbReference>
<organism evidence="2 3">
    <name type="scientific">Caminibacter pacificus</name>
    <dbReference type="NCBI Taxonomy" id="1424653"/>
    <lineage>
        <taxon>Bacteria</taxon>
        <taxon>Pseudomonadati</taxon>
        <taxon>Campylobacterota</taxon>
        <taxon>Epsilonproteobacteria</taxon>
        <taxon>Nautiliales</taxon>
        <taxon>Nautiliaceae</taxon>
        <taxon>Caminibacter</taxon>
    </lineage>
</organism>
<dbReference type="EMBL" id="RJVK01000003">
    <property type="protein sequence ID" value="ROR39540.1"/>
    <property type="molecule type" value="Genomic_DNA"/>
</dbReference>
<reference evidence="4" key="1">
    <citation type="submission" date="2018-03" db="EMBL/GenBank/DDBJ databases">
        <title>A comparative analysis of the Nautiliaceae.</title>
        <authorList>
            <person name="Grosche A."/>
            <person name="Smedile F."/>
            <person name="Vetriani C."/>
        </authorList>
    </citation>
    <scope>NUCLEOTIDE SEQUENCE [LARGE SCALE GENOMIC DNA]</scope>
    <source>
        <strain evidence="4">TB6</strain>
    </source>
</reference>
<name>A0AAJ4RC15_9BACT</name>
<reference evidence="2 3" key="2">
    <citation type="submission" date="2018-11" db="EMBL/GenBank/DDBJ databases">
        <title>Genomic Encyclopedia of Type Strains, Phase IV (KMG-IV): sequencing the most valuable type-strain genomes for metagenomic binning, comparative biology and taxonomic classification.</title>
        <authorList>
            <person name="Goeker M."/>
        </authorList>
    </citation>
    <scope>NUCLEOTIDE SEQUENCE [LARGE SCALE GENOMIC DNA]</scope>
    <source>
        <strain evidence="2 3">DSM 27783</strain>
    </source>
</reference>
<keyword evidence="4" id="KW-1185">Reference proteome</keyword>
<gene>
    <name evidence="1" type="ORF">C6V80_08185</name>
    <name evidence="2" type="ORF">EDC58_1482</name>
</gene>
<evidence type="ECO:0000313" key="1">
    <source>
        <dbReference type="EMBL" id="QCI28948.1"/>
    </source>
</evidence>
<evidence type="ECO:0000313" key="3">
    <source>
        <dbReference type="Proteomes" id="UP000272781"/>
    </source>
</evidence>
<dbReference type="Proteomes" id="UP000272781">
    <property type="component" value="Unassembled WGS sequence"/>
</dbReference>
<protein>
    <submittedName>
        <fullName evidence="2">Uncharacterized protein</fullName>
    </submittedName>
</protein>
<dbReference type="Proteomes" id="UP000298805">
    <property type="component" value="Chromosome"/>
</dbReference>
<evidence type="ECO:0000313" key="4">
    <source>
        <dbReference type="Proteomes" id="UP000298805"/>
    </source>
</evidence>
<accession>A0AAJ4RC15</accession>
<dbReference type="AlphaFoldDB" id="A0AAJ4RC15"/>
<reference evidence="1" key="3">
    <citation type="submission" date="2019-06" db="EMBL/GenBank/DDBJ databases">
        <title>A comparative analysis of the Nautiliaceae.</title>
        <authorList>
            <person name="Grosche A."/>
            <person name="Smedile F."/>
            <person name="Vetriani C."/>
        </authorList>
    </citation>
    <scope>NUCLEOTIDE SEQUENCE</scope>
    <source>
        <strain evidence="1">TB6</strain>
    </source>
</reference>
<dbReference type="EMBL" id="CP027432">
    <property type="protein sequence ID" value="QCI28948.1"/>
    <property type="molecule type" value="Genomic_DNA"/>
</dbReference>